<name>A0A378AK29_KLEPO</name>
<dbReference type="InterPro" id="IPR002171">
    <property type="entry name" value="Ribosomal_uL2"/>
</dbReference>
<proteinExistence type="inferred from homology"/>
<dbReference type="InterPro" id="IPR008991">
    <property type="entry name" value="Translation_prot_SH3-like_sf"/>
</dbReference>
<evidence type="ECO:0000313" key="12">
    <source>
        <dbReference type="Proteomes" id="UP000255382"/>
    </source>
</evidence>
<dbReference type="PIRSF" id="PIRSF002158">
    <property type="entry name" value="Ribosomal_L2"/>
    <property type="match status" value="1"/>
</dbReference>
<accession>A0A378AK29</accession>
<dbReference type="InterPro" id="IPR022669">
    <property type="entry name" value="Ribosomal_uL2_C"/>
</dbReference>
<dbReference type="Proteomes" id="UP000255382">
    <property type="component" value="Unassembled WGS sequence"/>
</dbReference>
<dbReference type="SUPFAM" id="SSF50249">
    <property type="entry name" value="Nucleic acid-binding proteins"/>
    <property type="match status" value="1"/>
</dbReference>
<dbReference type="Gene3D" id="2.40.50.140">
    <property type="entry name" value="Nucleic acid-binding proteins"/>
    <property type="match status" value="1"/>
</dbReference>
<dbReference type="SMART" id="SM01382">
    <property type="entry name" value="Ribosomal_L2_C"/>
    <property type="match status" value="1"/>
</dbReference>
<keyword evidence="5 7" id="KW-0687">Ribonucleoprotein</keyword>
<evidence type="ECO:0000256" key="2">
    <source>
        <dbReference type="ARBA" id="ARBA00022730"/>
    </source>
</evidence>
<dbReference type="Gene3D" id="4.10.950.10">
    <property type="entry name" value="Ribosomal protein L2, domain 3"/>
    <property type="match status" value="1"/>
</dbReference>
<dbReference type="Pfam" id="PF00181">
    <property type="entry name" value="Ribosomal_L2_N"/>
    <property type="match status" value="1"/>
</dbReference>
<dbReference type="FunFam" id="4.10.950.10:FF:000001">
    <property type="entry name" value="50S ribosomal protein L2"/>
    <property type="match status" value="1"/>
</dbReference>
<keyword evidence="2 7" id="KW-0699">rRNA-binding</keyword>
<evidence type="ECO:0000259" key="10">
    <source>
        <dbReference type="SMART" id="SM01383"/>
    </source>
</evidence>
<comment type="subunit">
    <text evidence="7">Part of the 50S ribosomal subunit. Forms a bridge to the 30S subunit in the 70S ribosome.</text>
</comment>
<dbReference type="FunFam" id="2.30.30.30:FF:000001">
    <property type="entry name" value="50S ribosomal protein L2"/>
    <property type="match status" value="1"/>
</dbReference>
<dbReference type="GO" id="GO:0015934">
    <property type="term" value="C:large ribosomal subunit"/>
    <property type="evidence" value="ECO:0007669"/>
    <property type="project" value="InterPro"/>
</dbReference>
<feature type="compositionally biased region" description="Low complexity" evidence="8">
    <location>
        <begin position="39"/>
        <end position="48"/>
    </location>
</feature>
<dbReference type="AlphaFoldDB" id="A0A378AK29"/>
<dbReference type="SMART" id="SM01383">
    <property type="entry name" value="Ribosomal_L2"/>
    <property type="match status" value="1"/>
</dbReference>
<sequence length="277" mass="29963">MAVVKCKPTSPGRRHVVKVVNPELHKGKPFAPLLEKNSKSGGRNNNGRITTRHIGGGHKQAYRIVDFKRNKDGIPAVVERLEYDPNRSANIALVLYKDGERRYILAPKGLKAGDQIQSGVDAAIKAGNTLPMRNIPVGSTVHNVEMKPGKGGQLARSAGTYVQIVARDGAYVTLRLRSGEMRKVEADCRATLGEVGNAEHMLRVLGKAGAARWRGVRPTVRGTAMNPVDHPHGGGEGRNFGKHPVSPWACRPKVRRPAATSVLINSSYVAVANNFRG</sequence>
<dbReference type="HAMAP" id="MF_01320_B">
    <property type="entry name" value="Ribosomal_uL2_B"/>
    <property type="match status" value="1"/>
</dbReference>
<dbReference type="PROSITE" id="PS00467">
    <property type="entry name" value="RIBOSOMAL_L2"/>
    <property type="match status" value="1"/>
</dbReference>
<dbReference type="NCBIfam" id="TIGR01171">
    <property type="entry name" value="rplB_bact"/>
    <property type="match status" value="1"/>
</dbReference>
<evidence type="ECO:0000256" key="6">
    <source>
        <dbReference type="ARBA" id="ARBA00035242"/>
    </source>
</evidence>
<evidence type="ECO:0000256" key="8">
    <source>
        <dbReference type="SAM" id="MobiDB-lite"/>
    </source>
</evidence>
<dbReference type="InterPro" id="IPR005880">
    <property type="entry name" value="Ribosomal_uL2_bac/org-type"/>
</dbReference>
<evidence type="ECO:0000256" key="4">
    <source>
        <dbReference type="ARBA" id="ARBA00022980"/>
    </source>
</evidence>
<dbReference type="GO" id="GO:0005829">
    <property type="term" value="C:cytosol"/>
    <property type="evidence" value="ECO:0007669"/>
    <property type="project" value="UniProtKB-ARBA"/>
</dbReference>
<reference evidence="11 12" key="1">
    <citation type="submission" date="2018-06" db="EMBL/GenBank/DDBJ databases">
        <authorList>
            <consortium name="Pathogen Informatics"/>
            <person name="Doyle S."/>
        </authorList>
    </citation>
    <scope>NUCLEOTIDE SEQUENCE [LARGE SCALE GENOMIC DNA]</scope>
    <source>
        <strain evidence="11 12">NCTC5050</strain>
    </source>
</reference>
<evidence type="ECO:0000256" key="5">
    <source>
        <dbReference type="ARBA" id="ARBA00023274"/>
    </source>
</evidence>
<dbReference type="PANTHER" id="PTHR13691:SF5">
    <property type="entry name" value="LARGE RIBOSOMAL SUBUNIT PROTEIN UL2M"/>
    <property type="match status" value="1"/>
</dbReference>
<dbReference type="InterPro" id="IPR014726">
    <property type="entry name" value="Ribosomal_uL2_dom3"/>
</dbReference>
<dbReference type="EMBL" id="UGLZ01000005">
    <property type="protein sequence ID" value="STV11465.1"/>
    <property type="molecule type" value="Genomic_DNA"/>
</dbReference>
<dbReference type="GO" id="GO:0002181">
    <property type="term" value="P:cytoplasmic translation"/>
    <property type="evidence" value="ECO:0007669"/>
    <property type="project" value="TreeGrafter"/>
</dbReference>
<evidence type="ECO:0000256" key="7">
    <source>
        <dbReference type="HAMAP-Rule" id="MF_01320"/>
    </source>
</evidence>
<dbReference type="InterPro" id="IPR012340">
    <property type="entry name" value="NA-bd_OB-fold"/>
</dbReference>
<feature type="region of interest" description="Disordered" evidence="8">
    <location>
        <begin position="221"/>
        <end position="244"/>
    </location>
</feature>
<keyword evidence="4 7" id="KW-0689">Ribosomal protein</keyword>
<dbReference type="GO" id="GO:0016740">
    <property type="term" value="F:transferase activity"/>
    <property type="evidence" value="ECO:0007669"/>
    <property type="project" value="InterPro"/>
</dbReference>
<dbReference type="InterPro" id="IPR022671">
    <property type="entry name" value="Ribosomal_uL2_CS"/>
</dbReference>
<comment type="similarity">
    <text evidence="1 7">Belongs to the universal ribosomal protein uL2 family.</text>
</comment>
<dbReference type="InterPro" id="IPR014722">
    <property type="entry name" value="Rib_uL2_dom2"/>
</dbReference>
<evidence type="ECO:0000256" key="3">
    <source>
        <dbReference type="ARBA" id="ARBA00022884"/>
    </source>
</evidence>
<gene>
    <name evidence="7 11" type="primary">rplB</name>
    <name evidence="11" type="ORF">NCTC5050_02582</name>
</gene>
<dbReference type="SUPFAM" id="SSF50104">
    <property type="entry name" value="Translation proteins SH3-like domain"/>
    <property type="match status" value="1"/>
</dbReference>
<feature type="domain" description="Large ribosomal subunit protein uL2 RNA-binding" evidence="10">
    <location>
        <begin position="42"/>
        <end position="118"/>
    </location>
</feature>
<dbReference type="InterPro" id="IPR022666">
    <property type="entry name" value="Ribosomal_uL2_RNA-bd_dom"/>
</dbReference>
<keyword evidence="3 7" id="KW-0694">RNA-binding</keyword>
<keyword evidence="12" id="KW-1185">Reference proteome</keyword>
<comment type="function">
    <text evidence="7">One of the primary rRNA binding proteins. Required for association of the 30S and 50S subunits to form the 70S ribosome, for tRNA binding and peptide bond formation. It has been suggested to have peptidyltransferase activity; this is somewhat controversial. Makes several contacts with the 16S rRNA in the 70S ribosome.</text>
</comment>
<dbReference type="PANTHER" id="PTHR13691">
    <property type="entry name" value="RIBOSOMAL PROTEIN L2"/>
    <property type="match status" value="1"/>
</dbReference>
<dbReference type="Pfam" id="PF03947">
    <property type="entry name" value="Ribosomal_L2_C"/>
    <property type="match status" value="1"/>
</dbReference>
<dbReference type="GO" id="GO:0003735">
    <property type="term" value="F:structural constituent of ribosome"/>
    <property type="evidence" value="ECO:0007669"/>
    <property type="project" value="InterPro"/>
</dbReference>
<protein>
    <recommendedName>
        <fullName evidence="6 7">Large ribosomal subunit protein uL2</fullName>
    </recommendedName>
</protein>
<evidence type="ECO:0000259" key="9">
    <source>
        <dbReference type="SMART" id="SM01382"/>
    </source>
</evidence>
<feature type="domain" description="Large ribosomal subunit protein uL2 C-terminal" evidence="9">
    <location>
        <begin position="124"/>
        <end position="251"/>
    </location>
</feature>
<evidence type="ECO:0000313" key="11">
    <source>
        <dbReference type="EMBL" id="STV11465.1"/>
    </source>
</evidence>
<dbReference type="FunFam" id="2.40.50.140:FF:000003">
    <property type="entry name" value="50S ribosomal protein L2"/>
    <property type="match status" value="1"/>
</dbReference>
<evidence type="ECO:0000256" key="1">
    <source>
        <dbReference type="ARBA" id="ARBA00005636"/>
    </source>
</evidence>
<feature type="region of interest" description="Disordered" evidence="8">
    <location>
        <begin position="28"/>
        <end position="53"/>
    </location>
</feature>
<organism evidence="11 12">
    <name type="scientific">Klebsiella pneumoniae subsp. ozaenae</name>
    <dbReference type="NCBI Taxonomy" id="574"/>
    <lineage>
        <taxon>Bacteria</taxon>
        <taxon>Pseudomonadati</taxon>
        <taxon>Pseudomonadota</taxon>
        <taxon>Gammaproteobacteria</taxon>
        <taxon>Enterobacterales</taxon>
        <taxon>Enterobacteriaceae</taxon>
        <taxon>Klebsiella/Raoultella group</taxon>
        <taxon>Klebsiella</taxon>
        <taxon>Klebsiella pneumoniae complex</taxon>
    </lineage>
</organism>
<dbReference type="GO" id="GO:0019843">
    <property type="term" value="F:rRNA binding"/>
    <property type="evidence" value="ECO:0007669"/>
    <property type="project" value="UniProtKB-UniRule"/>
</dbReference>
<dbReference type="Gene3D" id="2.30.30.30">
    <property type="match status" value="1"/>
</dbReference>